<protein>
    <submittedName>
        <fullName evidence="1">Uncharacterized protein</fullName>
    </submittedName>
</protein>
<feature type="non-terminal residue" evidence="1">
    <location>
        <position position="328"/>
    </location>
</feature>
<gene>
    <name evidence="1" type="ORF">SAMN05421767_1611</name>
</gene>
<proteinExistence type="predicted"/>
<evidence type="ECO:0000313" key="2">
    <source>
        <dbReference type="Proteomes" id="UP000198556"/>
    </source>
</evidence>
<sequence>MKSKTLKILMLFITAFFIFIGNKKVFAESIHYNQLSGARGNLTVRIPGIGDYPVYVPENGNKNIALHYITNDAGDKAFCVEPEVLLRYTGNGGYTATELGAGVKINKRKVVLTPEQDEYLRATIYWGWDMAKEQNGKQFEYIQALVWETLGYPVLSMSGDLNLAEYNEIKAFINQQYKSHAPSWNKQHITVKAGESITLQDYKHIAHYLDFEPLTQSGWHVEKIYENKEGGAIKLTPSPEAKTGIFKLNPKGLPANYEATNLLYKNPVTQDVIVIKDPNFITGMLELSVQKEATLKLVKKDTEGHYVPNVTFEVSYYEDFSGTKWTYK</sequence>
<accession>A0A1H9PK49</accession>
<reference evidence="1 2" key="1">
    <citation type="submission" date="2016-10" db="EMBL/GenBank/DDBJ databases">
        <authorList>
            <person name="de Groot N.N."/>
        </authorList>
    </citation>
    <scope>NUCLEOTIDE SEQUENCE [LARGE SCALE GENOMIC DNA]</scope>
    <source>
        <strain evidence="1 2">DSM 15827</strain>
    </source>
</reference>
<dbReference type="EMBL" id="FOGF01000061">
    <property type="protein sequence ID" value="SER48470.1"/>
    <property type="molecule type" value="Genomic_DNA"/>
</dbReference>
<dbReference type="STRING" id="137733.SAMN05421767_1611"/>
<dbReference type="AlphaFoldDB" id="A0A1H9PK49"/>
<keyword evidence="2" id="KW-1185">Reference proteome</keyword>
<name>A0A1H9PK49_9LACT</name>
<organism evidence="1 2">
    <name type="scientific">Granulicatella balaenopterae</name>
    <dbReference type="NCBI Taxonomy" id="137733"/>
    <lineage>
        <taxon>Bacteria</taxon>
        <taxon>Bacillati</taxon>
        <taxon>Bacillota</taxon>
        <taxon>Bacilli</taxon>
        <taxon>Lactobacillales</taxon>
        <taxon>Carnobacteriaceae</taxon>
        <taxon>Granulicatella</taxon>
    </lineage>
</organism>
<dbReference type="Proteomes" id="UP000198556">
    <property type="component" value="Unassembled WGS sequence"/>
</dbReference>
<evidence type="ECO:0000313" key="1">
    <source>
        <dbReference type="EMBL" id="SER48470.1"/>
    </source>
</evidence>